<protein>
    <submittedName>
        <fullName evidence="1">Uncharacterized protein</fullName>
    </submittedName>
</protein>
<dbReference type="Proteomes" id="UP001165405">
    <property type="component" value="Unassembled WGS sequence"/>
</dbReference>
<keyword evidence="2" id="KW-1185">Reference proteome</keyword>
<dbReference type="EMBL" id="JAKGSG010000036">
    <property type="protein sequence ID" value="MCF4121993.1"/>
    <property type="molecule type" value="Genomic_DNA"/>
</dbReference>
<reference evidence="1" key="1">
    <citation type="submission" date="2022-01" db="EMBL/GenBank/DDBJ databases">
        <title>Antribacter sp. nov., isolated from Guizhou of China.</title>
        <authorList>
            <person name="Chengliang C."/>
            <person name="Ya Z."/>
        </authorList>
    </citation>
    <scope>NUCLEOTIDE SEQUENCE</scope>
    <source>
        <strain evidence="1">KLBMP 9083</strain>
    </source>
</reference>
<dbReference type="AlphaFoldDB" id="A0AA41U7F3"/>
<accession>A0AA41U7F3</accession>
<gene>
    <name evidence="1" type="ORF">L1785_13495</name>
</gene>
<evidence type="ECO:0000313" key="2">
    <source>
        <dbReference type="Proteomes" id="UP001165405"/>
    </source>
</evidence>
<sequence length="74" mass="7948">MKTREELDELAQGLRERVAAGEGLDPATEALRLRGSGLSVVETGVILAKGLAMRLADAQELLVRLAASGEDRFR</sequence>
<name>A0AA41U7F3_9MICO</name>
<proteinExistence type="predicted"/>
<evidence type="ECO:0000313" key="1">
    <source>
        <dbReference type="EMBL" id="MCF4121993.1"/>
    </source>
</evidence>
<comment type="caution">
    <text evidence="1">The sequence shown here is derived from an EMBL/GenBank/DDBJ whole genome shotgun (WGS) entry which is preliminary data.</text>
</comment>
<organism evidence="1 2">
    <name type="scientific">Antribacter soli</name>
    <dbReference type="NCBI Taxonomy" id="2910976"/>
    <lineage>
        <taxon>Bacteria</taxon>
        <taxon>Bacillati</taxon>
        <taxon>Actinomycetota</taxon>
        <taxon>Actinomycetes</taxon>
        <taxon>Micrococcales</taxon>
        <taxon>Promicromonosporaceae</taxon>
        <taxon>Antribacter</taxon>
    </lineage>
</organism>
<dbReference type="RefSeq" id="WP_236089791.1">
    <property type="nucleotide sequence ID" value="NZ_JAKGSG010000036.1"/>
</dbReference>